<dbReference type="InParanoid" id="T0Q6C1"/>
<keyword evidence="1" id="KW-0378">Hydrolase</keyword>
<dbReference type="Proteomes" id="UP000030762">
    <property type="component" value="Unassembled WGS sequence"/>
</dbReference>
<dbReference type="VEuPathDB" id="FungiDB:SDRG_12214"/>
<organism evidence="2 3">
    <name type="scientific">Saprolegnia diclina (strain VS20)</name>
    <dbReference type="NCBI Taxonomy" id="1156394"/>
    <lineage>
        <taxon>Eukaryota</taxon>
        <taxon>Sar</taxon>
        <taxon>Stramenopiles</taxon>
        <taxon>Oomycota</taxon>
        <taxon>Saprolegniomycetes</taxon>
        <taxon>Saprolegniales</taxon>
        <taxon>Saprolegniaceae</taxon>
        <taxon>Saprolegnia</taxon>
    </lineage>
</organism>
<dbReference type="PANTHER" id="PTHR21314:SF1">
    <property type="entry name" value="QUEUOSINE SALVAGE PROTEIN"/>
    <property type="match status" value="1"/>
</dbReference>
<evidence type="ECO:0000256" key="1">
    <source>
        <dbReference type="RuleBase" id="RU365002"/>
    </source>
</evidence>
<dbReference type="STRING" id="1156394.T0Q6C1"/>
<name>T0Q6C1_SAPDV</name>
<dbReference type="EMBL" id="JH767178">
    <property type="protein sequence ID" value="EQC30156.1"/>
    <property type="molecule type" value="Genomic_DNA"/>
</dbReference>
<comment type="function">
    <text evidence="1">Catalyzes the hydrolysis of queuosine 5'-phosphate, releasing the nucleobase queuine (q). Is required for salvage of queuine from exogenous queuosine (Q) that is imported and then converted to queuosine 5'-phosphate intracellularly.</text>
</comment>
<dbReference type="GeneID" id="19952941"/>
<accession>T0Q6C1</accession>
<dbReference type="AlphaFoldDB" id="T0Q6C1"/>
<protein>
    <recommendedName>
        <fullName evidence="1">Queuosine 5'-phosphate N-glycosylase/hydrolase</fullName>
        <ecNumber evidence="1">3.2.2.-</ecNumber>
    </recommendedName>
    <alternativeName>
        <fullName evidence="1">Queuosine-nucleotide N-glycosylase/hydrolase</fullName>
    </alternativeName>
</protein>
<dbReference type="OrthoDB" id="416777at2759"/>
<dbReference type="EC" id="3.2.2.-" evidence="1"/>
<comment type="similarity">
    <text evidence="1">Belongs to the QNG1 protein family.</text>
</comment>
<gene>
    <name evidence="2" type="ORF">SDRG_12214</name>
</gene>
<sequence length="351" mass="38263">MPNLPSTVHISEIMGSPTTAVCTPAEVRTSCAAVTAAAKHVKVLDEKIATFASTIDMAQFAELSGAVRYPLSFKSISDELNFMGLVNVLNFGSGYRKPLHDITTRGAHETMTFGAIGLFISEPRLDAKFLRGLSLESVASYFSLPTERDEQLSPGIYIAKPGPLKPLAESIRKVLNDTGRILLELGFADFGAFLLAHLQKGSSASQLVELLATTFPAFHDVSPDGSVVVLKKAQCFVASLYRRFQEEDPMFRFEDIASLTAFSDNVLPCVLHAMGILEYSPELDDMIEKGTLLPHGGVETELRAAAVVACEKIVAATGLEMIALDSFLWRLGKEPAYRIKPRHATQDTVYY</sequence>
<dbReference type="RefSeq" id="XP_008616499.1">
    <property type="nucleotide sequence ID" value="XM_008618277.1"/>
</dbReference>
<dbReference type="GO" id="GO:0006400">
    <property type="term" value="P:tRNA modification"/>
    <property type="evidence" value="ECO:0007669"/>
    <property type="project" value="TreeGrafter"/>
</dbReference>
<dbReference type="Pfam" id="PF10343">
    <property type="entry name" value="Q_salvage"/>
    <property type="match status" value="1"/>
</dbReference>
<dbReference type="GO" id="GO:0016787">
    <property type="term" value="F:hydrolase activity"/>
    <property type="evidence" value="ECO:0007669"/>
    <property type="project" value="UniProtKB-KW"/>
</dbReference>
<proteinExistence type="inferred from homology"/>
<dbReference type="eggNOG" id="KOG2524">
    <property type="taxonomic scope" value="Eukaryota"/>
</dbReference>
<reference evidence="2 3" key="1">
    <citation type="submission" date="2012-04" db="EMBL/GenBank/DDBJ databases">
        <title>The Genome Sequence of Saprolegnia declina VS20.</title>
        <authorList>
            <consortium name="The Broad Institute Genome Sequencing Platform"/>
            <person name="Russ C."/>
            <person name="Nusbaum C."/>
            <person name="Tyler B."/>
            <person name="van West P."/>
            <person name="Dieguez-Uribeondo J."/>
            <person name="de Bruijn I."/>
            <person name="Tripathy S."/>
            <person name="Jiang R."/>
            <person name="Young S.K."/>
            <person name="Zeng Q."/>
            <person name="Gargeya S."/>
            <person name="Fitzgerald M."/>
            <person name="Haas B."/>
            <person name="Abouelleil A."/>
            <person name="Alvarado L."/>
            <person name="Arachchi H.M."/>
            <person name="Berlin A."/>
            <person name="Chapman S.B."/>
            <person name="Goldberg J."/>
            <person name="Griggs A."/>
            <person name="Gujja S."/>
            <person name="Hansen M."/>
            <person name="Howarth C."/>
            <person name="Imamovic A."/>
            <person name="Larimer J."/>
            <person name="McCowen C."/>
            <person name="Montmayeur A."/>
            <person name="Murphy C."/>
            <person name="Neiman D."/>
            <person name="Pearson M."/>
            <person name="Priest M."/>
            <person name="Roberts A."/>
            <person name="Saif S."/>
            <person name="Shea T."/>
            <person name="Sisk P."/>
            <person name="Sykes S."/>
            <person name="Wortman J."/>
            <person name="Nusbaum C."/>
            <person name="Birren B."/>
        </authorList>
    </citation>
    <scope>NUCLEOTIDE SEQUENCE [LARGE SCALE GENOMIC DNA]</scope>
    <source>
        <strain evidence="2 3">VS20</strain>
    </source>
</reference>
<dbReference type="InterPro" id="IPR019438">
    <property type="entry name" value="Q_salvage"/>
</dbReference>
<evidence type="ECO:0000313" key="2">
    <source>
        <dbReference type="EMBL" id="EQC30156.1"/>
    </source>
</evidence>
<dbReference type="OMA" id="VACIHRR"/>
<evidence type="ECO:0000313" key="3">
    <source>
        <dbReference type="Proteomes" id="UP000030762"/>
    </source>
</evidence>
<keyword evidence="3" id="KW-1185">Reference proteome</keyword>
<comment type="catalytic activity">
    <reaction evidence="1">
        <text>queuosine 5'-phosphate + H2O = queuine + D-ribose 5-phosphate</text>
        <dbReference type="Rhea" id="RHEA:75387"/>
        <dbReference type="ChEBI" id="CHEBI:15377"/>
        <dbReference type="ChEBI" id="CHEBI:17433"/>
        <dbReference type="ChEBI" id="CHEBI:78346"/>
        <dbReference type="ChEBI" id="CHEBI:194371"/>
    </reaction>
    <physiologicalReaction direction="left-to-right" evidence="1">
        <dbReference type="Rhea" id="RHEA:75388"/>
    </physiologicalReaction>
</comment>
<dbReference type="PANTHER" id="PTHR21314">
    <property type="entry name" value="QUEUOSINE 5'-PHOSPHATE N-GLYCOSYLASE_HYDROLASE-RELATED"/>
    <property type="match status" value="1"/>
</dbReference>